<feature type="compositionally biased region" description="Basic and acidic residues" evidence="1">
    <location>
        <begin position="85"/>
        <end position="105"/>
    </location>
</feature>
<evidence type="ECO:0000313" key="4">
    <source>
        <dbReference type="Proteomes" id="UP000639772"/>
    </source>
</evidence>
<dbReference type="PROSITE" id="PS51257">
    <property type="entry name" value="PROKAR_LIPOPROTEIN"/>
    <property type="match status" value="1"/>
</dbReference>
<reference evidence="3 4" key="1">
    <citation type="journal article" date="2020" name="Nat. Food">
        <title>A phased Vanilla planifolia genome enables genetic improvement of flavour and production.</title>
        <authorList>
            <person name="Hasing T."/>
            <person name="Tang H."/>
            <person name="Brym M."/>
            <person name="Khazi F."/>
            <person name="Huang T."/>
            <person name="Chambers A.H."/>
        </authorList>
    </citation>
    <scope>NUCLEOTIDE SEQUENCE [LARGE SCALE GENOMIC DNA]</scope>
    <source>
        <tissue evidence="3">Leaf</tissue>
    </source>
</reference>
<name>A0A835UUL3_VANPL</name>
<feature type="compositionally biased region" description="Acidic residues" evidence="1">
    <location>
        <begin position="106"/>
        <end position="124"/>
    </location>
</feature>
<keyword evidence="2" id="KW-1133">Transmembrane helix</keyword>
<dbReference type="Proteomes" id="UP000639772">
    <property type="component" value="Chromosome 7"/>
</dbReference>
<evidence type="ECO:0008006" key="5">
    <source>
        <dbReference type="Google" id="ProtNLM"/>
    </source>
</evidence>
<evidence type="ECO:0000256" key="1">
    <source>
        <dbReference type="SAM" id="MobiDB-lite"/>
    </source>
</evidence>
<sequence length="161" mass="18438">MKKASQPKLPTLIFVAAAIVFVISCWIVWAEIQQRSFYKLESTFHFLLFNSLIAAVFLSSPKPLACEREDADDADVSRREAEFDRMEDVEPYRETETEKGVRLFEDVDSDEESLEDDAPDDEGASAELRRRADEFIAKVVKEWMDERNRETSGSSMTALTD</sequence>
<proteinExistence type="predicted"/>
<evidence type="ECO:0000256" key="2">
    <source>
        <dbReference type="SAM" id="Phobius"/>
    </source>
</evidence>
<comment type="caution">
    <text evidence="3">The sequence shown here is derived from an EMBL/GenBank/DDBJ whole genome shotgun (WGS) entry which is preliminary data.</text>
</comment>
<dbReference type="EMBL" id="JADCNM010000007">
    <property type="protein sequence ID" value="KAG0474563.1"/>
    <property type="molecule type" value="Genomic_DNA"/>
</dbReference>
<keyword evidence="2" id="KW-0472">Membrane</keyword>
<evidence type="ECO:0000313" key="3">
    <source>
        <dbReference type="EMBL" id="KAG0474563.1"/>
    </source>
</evidence>
<dbReference type="AlphaFoldDB" id="A0A835UUL3"/>
<feature type="region of interest" description="Disordered" evidence="1">
    <location>
        <begin position="85"/>
        <end position="129"/>
    </location>
</feature>
<keyword evidence="2" id="KW-0812">Transmembrane</keyword>
<organism evidence="3 4">
    <name type="scientific">Vanilla planifolia</name>
    <name type="common">Vanilla</name>
    <dbReference type="NCBI Taxonomy" id="51239"/>
    <lineage>
        <taxon>Eukaryota</taxon>
        <taxon>Viridiplantae</taxon>
        <taxon>Streptophyta</taxon>
        <taxon>Embryophyta</taxon>
        <taxon>Tracheophyta</taxon>
        <taxon>Spermatophyta</taxon>
        <taxon>Magnoliopsida</taxon>
        <taxon>Liliopsida</taxon>
        <taxon>Asparagales</taxon>
        <taxon>Orchidaceae</taxon>
        <taxon>Vanilloideae</taxon>
        <taxon>Vanilleae</taxon>
        <taxon>Vanilla</taxon>
    </lineage>
</organism>
<accession>A0A835UUL3</accession>
<feature type="transmembrane region" description="Helical" evidence="2">
    <location>
        <begin position="12"/>
        <end position="30"/>
    </location>
</feature>
<gene>
    <name evidence="3" type="ORF">HPP92_014249</name>
</gene>
<protein>
    <recommendedName>
        <fullName evidence="5">Transmembrane protein</fullName>
    </recommendedName>
</protein>